<evidence type="ECO:0000256" key="1">
    <source>
        <dbReference type="SAM" id="MobiDB-lite"/>
    </source>
</evidence>
<feature type="region of interest" description="Disordered" evidence="1">
    <location>
        <begin position="259"/>
        <end position="285"/>
    </location>
</feature>
<feature type="compositionally biased region" description="Polar residues" evidence="1">
    <location>
        <begin position="406"/>
        <end position="420"/>
    </location>
</feature>
<dbReference type="STRING" id="763407.A0A163B4F4"/>
<feature type="region of interest" description="Disordered" evidence="1">
    <location>
        <begin position="1801"/>
        <end position="1829"/>
    </location>
</feature>
<evidence type="ECO:0000313" key="2">
    <source>
        <dbReference type="EMBL" id="OAD78251.1"/>
    </source>
</evidence>
<feature type="compositionally biased region" description="Basic and acidic residues" evidence="1">
    <location>
        <begin position="263"/>
        <end position="285"/>
    </location>
</feature>
<reference evidence="3" key="1">
    <citation type="submission" date="2015-06" db="EMBL/GenBank/DDBJ databases">
        <title>Expansion of signal transduction pathways in fungi by whole-genome duplication.</title>
        <authorList>
            <consortium name="DOE Joint Genome Institute"/>
            <person name="Corrochano L.M."/>
            <person name="Kuo A."/>
            <person name="Marcet-Houben M."/>
            <person name="Polaino S."/>
            <person name="Salamov A."/>
            <person name="Villalobos J.M."/>
            <person name="Alvarez M.I."/>
            <person name="Avalos J."/>
            <person name="Benito E.P."/>
            <person name="Benoit I."/>
            <person name="Burger G."/>
            <person name="Camino L.P."/>
            <person name="Canovas D."/>
            <person name="Cerda-Olmedo E."/>
            <person name="Cheng J.-F."/>
            <person name="Dominguez A."/>
            <person name="Elias M."/>
            <person name="Eslava A.P."/>
            <person name="Glaser F."/>
            <person name="Grimwood J."/>
            <person name="Gutierrez G."/>
            <person name="Heitman J."/>
            <person name="Henrissat B."/>
            <person name="Iturriaga E.A."/>
            <person name="Lang B.F."/>
            <person name="Lavin J.L."/>
            <person name="Lee S."/>
            <person name="Li W."/>
            <person name="Lindquist E."/>
            <person name="Lopez-Garcia S."/>
            <person name="Luque E.M."/>
            <person name="Marcos A.T."/>
            <person name="Martin J."/>
            <person name="McCluskey K."/>
            <person name="Medina H.R."/>
            <person name="Miralles-Duran A."/>
            <person name="Miyazaki A."/>
            <person name="Munoz-Torres E."/>
            <person name="Oguiza J.A."/>
            <person name="Ohm R."/>
            <person name="Olmedo M."/>
            <person name="Orejas M."/>
            <person name="Ortiz-Castellanos L."/>
            <person name="Pisabarro A.G."/>
            <person name="Rodriguez-Romero J."/>
            <person name="Ruiz-Herrera J."/>
            <person name="Ruiz-Vazquez R."/>
            <person name="Sanz C."/>
            <person name="Schackwitz W."/>
            <person name="Schmutz J."/>
            <person name="Shahriari M."/>
            <person name="Shelest E."/>
            <person name="Silva-Franco F."/>
            <person name="Soanes D."/>
            <person name="Syed K."/>
            <person name="Tagua V.G."/>
            <person name="Talbot N.J."/>
            <person name="Thon M."/>
            <person name="De vries R.P."/>
            <person name="Wiebenga A."/>
            <person name="Yadav J.S."/>
            <person name="Braun E.L."/>
            <person name="Baker S."/>
            <person name="Garre V."/>
            <person name="Horwitz B."/>
            <person name="Torres-Martinez S."/>
            <person name="Idnurm A."/>
            <person name="Herrera-Estrella A."/>
            <person name="Gabaldon T."/>
            <person name="Grigoriev I.V."/>
        </authorList>
    </citation>
    <scope>NUCLEOTIDE SEQUENCE [LARGE SCALE GENOMIC DNA]</scope>
    <source>
        <strain evidence="3">NRRL 1555(-)</strain>
    </source>
</reference>
<gene>
    <name evidence="2" type="ORF">PHYBLDRAFT_179496</name>
</gene>
<proteinExistence type="predicted"/>
<dbReference type="EMBL" id="KV440973">
    <property type="protein sequence ID" value="OAD78251.1"/>
    <property type="molecule type" value="Genomic_DNA"/>
</dbReference>
<feature type="compositionally biased region" description="Polar residues" evidence="1">
    <location>
        <begin position="2557"/>
        <end position="2573"/>
    </location>
</feature>
<dbReference type="InterPro" id="IPR033228">
    <property type="entry name" value="SZT2"/>
</dbReference>
<feature type="region of interest" description="Disordered" evidence="1">
    <location>
        <begin position="912"/>
        <end position="934"/>
    </location>
</feature>
<dbReference type="VEuPathDB" id="FungiDB:PHYBLDRAFT_179496"/>
<dbReference type="GO" id="GO:0005777">
    <property type="term" value="C:peroxisome"/>
    <property type="evidence" value="ECO:0007669"/>
    <property type="project" value="InterPro"/>
</dbReference>
<feature type="compositionally biased region" description="Basic and acidic residues" evidence="1">
    <location>
        <begin position="924"/>
        <end position="934"/>
    </location>
</feature>
<feature type="region of interest" description="Disordered" evidence="1">
    <location>
        <begin position="2054"/>
        <end position="2093"/>
    </location>
</feature>
<organism evidence="2 3">
    <name type="scientific">Phycomyces blakesleeanus (strain ATCC 8743b / DSM 1359 / FGSC 10004 / NBRC 33097 / NRRL 1555)</name>
    <dbReference type="NCBI Taxonomy" id="763407"/>
    <lineage>
        <taxon>Eukaryota</taxon>
        <taxon>Fungi</taxon>
        <taxon>Fungi incertae sedis</taxon>
        <taxon>Mucoromycota</taxon>
        <taxon>Mucoromycotina</taxon>
        <taxon>Mucoromycetes</taxon>
        <taxon>Mucorales</taxon>
        <taxon>Phycomycetaceae</taxon>
        <taxon>Phycomyces</taxon>
    </lineage>
</organism>
<feature type="region of interest" description="Disordered" evidence="1">
    <location>
        <begin position="403"/>
        <end position="425"/>
    </location>
</feature>
<protein>
    <submittedName>
        <fullName evidence="2">Uncharacterized protein</fullName>
    </submittedName>
</protein>
<dbReference type="OrthoDB" id="43547at2759"/>
<accession>A0A163B4F4</accession>
<feature type="compositionally biased region" description="Polar residues" evidence="1">
    <location>
        <begin position="2054"/>
        <end position="2076"/>
    </location>
</feature>
<feature type="compositionally biased region" description="Low complexity" evidence="1">
    <location>
        <begin position="2705"/>
        <end position="2723"/>
    </location>
</feature>
<dbReference type="InParanoid" id="A0A163B4F4"/>
<keyword evidence="3" id="KW-1185">Reference proteome</keyword>
<feature type="region of interest" description="Disordered" evidence="1">
    <location>
        <begin position="2515"/>
        <end position="2578"/>
    </location>
</feature>
<feature type="region of interest" description="Disordered" evidence="1">
    <location>
        <begin position="2681"/>
        <end position="2725"/>
    </location>
</feature>
<feature type="region of interest" description="Disordered" evidence="1">
    <location>
        <begin position="1936"/>
        <end position="1968"/>
    </location>
</feature>
<dbReference type="Proteomes" id="UP000077315">
    <property type="component" value="Unassembled WGS sequence"/>
</dbReference>
<dbReference type="RefSeq" id="XP_018296291.1">
    <property type="nucleotide sequence ID" value="XM_018438155.1"/>
</dbReference>
<dbReference type="PANTHER" id="PTHR14918">
    <property type="entry name" value="KICSTOR COMPLEX PROTEIN SZT2"/>
    <property type="match status" value="1"/>
</dbReference>
<evidence type="ECO:0000313" key="3">
    <source>
        <dbReference type="Proteomes" id="UP000077315"/>
    </source>
</evidence>
<name>A0A163B4F4_PHYB8</name>
<dbReference type="GeneID" id="28999061"/>
<dbReference type="PANTHER" id="PTHR14918:SF3">
    <property type="entry name" value="KICSTOR COMPLEX PROTEIN SZT2"/>
    <property type="match status" value="1"/>
</dbReference>
<feature type="compositionally biased region" description="Low complexity" evidence="1">
    <location>
        <begin position="1801"/>
        <end position="1813"/>
    </location>
</feature>
<sequence length="3376" mass="384719">MALEELIPTIHKKKMQWISYTYHETEGVYGGLKVKTLMEKVLKVHIDMPAHQLKILYISDVLNHRSETSVPASKLPKRSSTSTIQTSEPVYIITPRTQIMTLHKEYRLVYIIDLSSSLATVGNTNADLLISVVFKTMRDSLKGLVQPFSLQISDEEKAIIRPSLCLTVMADCSQFASNVNIIPMLVAHPTMRVFMQNAIITTQNIDHIIDKLYAEFQSFQEDTTSFRKLLKRRRPNMGYNLDVSGEVLDATSLPSNIGIAQGTDHEAPRRSKTDQQKPGIKKEEPSYYASKKEVWGIGKSGANISRILHAGYFALSLLPQEGRPQLILITDGAMKSNVHDNTFVQQFAGEDVTCHIVQIGYKDSFIPGRNFGFLPDNEILRFLSRATGGTFMFSEDCEEIRDSDIQKSSATDRTSRQNSESGKDAYEAIQIVPSADTKCPSPNGYHQRFLFRETYLSKHGYDYQSQSCDNQDHKNNLRDLSGASGVEIGREISAKHNFPWDPNANPPENDWRLLKYREYLLPAEFSHIIAARAREGFSLQSVTFDNGNVTTKSSPGINNLGALDFDSVKKERIQISMVLYWQPNVTIEYRIRATWLPSVIGTPGSLNGETLLLSSGIFSRAKIPRAEILVRTDTGFAHMLQNWDVFRRRAQMMGVVTGSIYFGESYAAPAYAKIEKLKSYLINIFEGDETLKTIIGFNSKFLSNWTTGDTTKLAPQLSPRYENSLRRSAFLEAFQTFWEKINAAEHRSRTRCWYDYNCLDLLIGDVSPYMSPRFTSTYNQDFALNVEDEIMKAILSLKEVIRGWADFESTDGTFVNFIHGLLVSPSHDENSKDYFSVNVEYPPSFCELRVRQEYGRLISLRILFFNVDVLARRRTFDNIVMLLKSSEKTNVSCNKICQRPFSSLLMRDPKHFQNGAPSGSEPNLNDRKETNRRQNENICRSKAWYLPVAMWLTGEYIVRDYLQHMAWSWQTDNHQDQFHKENRMMPIHDLAFQFLCQARLDQGYKLVSPFPDSTHFYQEISLPNRDGRESLCAIQYFIWKDADNGRITTELWIEPSGTLAFNQYELVKKWTVDPDRKTISQLVTFDQMHAIGRSKGKGDFKDKRDASNDTQNMDEDTVVMRLPHLFDISYVLRNNKFVVTSFKCPIYKTQVIVQQDDSESFIDDSFPFNSEFSTSAELSDNGSVYNVEKHGPQLSNGVRSTIHSGRLPTSPASTLSLPTKYSATKELCPRPDPVLSRSKEAIARLNPKAQNYALMHYYIENSMERITDGEIVMSHHNKRKNFWRELQKALNKATNHHLSGVRMTPNLQKLRCFVKTFDERSFVVVLLPSLDAIVSGLSALSDSSASTEAGDLEIDKDDMFVDYFIFECTRQKPMRPTSSTLLFSSPLDEANRSRIESLNFDDDVTMTNIDYLIHQPDGLGETIRPQIIQGNFSSCSGQAQISEKSLRVAQDIMHAYSKSFVKSFYTCLLSGFPVIDDDLSKVLEICNESVMSIDITEFVNISTLQKRDPGDWDYRERNIQARFAAIFRHYFEPVRTISEQPTDLFYYKPTMTKFATHTQNQGSIEEKISSLIDLIAFAQIPLLIRLECSYEVFSEKGNTSDKSITIPISFLPTSYLGNFKDGTPFNFENLAISAKSAPLDSGNVSVYLRFVCLNIPPSDDLNYTTAISSVPPIRESLIESMNSQPACFWMLNQDQQGALAETEARIRWLLTEETIHGLLKADIITRPILEYVEYQLGQGNPFVDFPTSTTVPFHFVKNWAESRRRFMDELLKSKDGSTTYSLRRVNDYFYVSEEKIYSMRQKSSSSTDTSPASHGEQEYTESPEDRPDTLREDEVIDDLCDGLGISIGPNIVVEEGTLESEKFIPFHSRPLYWLILVPKDNYVQIYFYSKFHTLIDRAEFLQRVKNDITQIQHRTNQIMLLESLQETRICSKFLEEPSSDESDQFSDSDDSDDQDSNSPIHDNSKTLLSHDKFKPGQFECPVLFTKRFPLHWRLQPNTTLKYLTSDVLRLFTVTNRPHMFVIERDDSIVYCKIYEKTNPSSNDDLDKASKLSNAHISPATRQNTEDSIFTSSTGSIKQEFGRKPPPSPRNKAPVMKSTELKELLLEVHGVDLPIWVEKEFVNLIENRIVSHITLNEVQQFFSRNPTTKPTLADVKFILPFEKTPTNRKALRVPSLVLKPYTLMRFFKQTLGTDNIKPFTGPIVSEAVEGYHENLFHPNIGYGIQQKGKGTSDKNTDNMQEFQSSEYCFYYNCTKRVPGASTPLELSSGQGLAGICITLLDSSGNPVDFVPTDDSYGTHYNLDAIRHCLEEDLQEIGEDQSYYCIWIDIWVTGVVDSSSLMQYICDCYQHALCDYFIEKTVNLSTTAALSESGALQRALTSHKRWRLGDGMRKRFIESITYILQKAAEWKSPTVCSFDQSVQTTPWCMDELIGYLDSELRKLDISLRPTVAWTSVQNDVFKGETKPKPNEKWELYRSSHYPHRQMLQTNVQLVAISGLNELVERLGCAPKTYEIDRRTSATSENSSHRGRSRRSSNTSSAAGFNGNKKLLRLDDRGTYENSRTSSAARSISGSNAKGHEFQKSDPVKHCFLVMIVDTDRLSTYTYNWPDAASLDIINGITQMAARQEVRNSILSNILHQKMGLFHHSEPMSKVVEEYATLSNALPGLSTSLNSSTNFLSAIPASGHIGSPKQQQKKTRQSEISAKNDNSSSTRSLRRNTGNSTTVLQSTSDLKDIIANPTILSNDGIDSTRSDSITYPCSELDSVLDGSIADSVADTPTGRDRDVLRRHGQPFLETYLKSTRIQTVHQKALQVHLKWRKRYVESKTEVGYTDKMTSSEIGMILRSSRMLHFCRTPLLFINPDEEWNSGEEGSPNKQITTEWYKRLASSLMSEYAKYLEGIDMQLVDLTNSDGTAEDTVKPSVFNVAKNLSIEYPPTYLLRVLEGGSIICEVSLTSGFVSVTLYSLHRQYGRLGYSRFRHESRSTKKENLKRFEESSGRLKQLVHVNSFVYDFHLRHIQKTLESPQDSVPPDLNILDVIRKFSILNLTPATYSQNRLVHGFYEFESETSTNLFFGCLFRNSPLHGLSNILSDHVSVGVSVSSSGISFSSQDDDKDANWRYTLIICPVNDSGLSDNSKSLSNEQTPQSSKILLEYFILVIYQGSTTPKNIAEVNQKGSSSNLPYDMLHPEKDHSQEDIIHNARRRIDAIVSEVTFYCKRSDDWRKLYSFKIDHQKDEAFLEEQYSILIKLMSKFERTDITEVDSNMKSILCLRLDWNSALDMIASTKGNIVKEIRERDRRHMFLYSARYMDFMIHLQIDQGVLIKGWVVNREPRNVAKMYREPEREQIASIGRALCYFIWLETTNKQAYLSRSSSNRST</sequence>
<feature type="compositionally biased region" description="Acidic residues" evidence="1">
    <location>
        <begin position="1937"/>
        <end position="1955"/>
    </location>
</feature>